<dbReference type="InterPro" id="IPR000847">
    <property type="entry name" value="LysR_HTH_N"/>
</dbReference>
<dbReference type="GO" id="GO:0032993">
    <property type="term" value="C:protein-DNA complex"/>
    <property type="evidence" value="ECO:0007669"/>
    <property type="project" value="TreeGrafter"/>
</dbReference>
<dbReference type="SUPFAM" id="SSF53850">
    <property type="entry name" value="Periplasmic binding protein-like II"/>
    <property type="match status" value="1"/>
</dbReference>
<dbReference type="GO" id="GO:0003700">
    <property type="term" value="F:DNA-binding transcription factor activity"/>
    <property type="evidence" value="ECO:0007669"/>
    <property type="project" value="InterPro"/>
</dbReference>
<dbReference type="RefSeq" id="WP_166208186.1">
    <property type="nucleotide sequence ID" value="NZ_CP088285.1"/>
</dbReference>
<comment type="similarity">
    <text evidence="2">Belongs to the LysR transcriptional regulatory family.</text>
</comment>
<dbReference type="AlphaFoldDB" id="A0A973W549"/>
<dbReference type="EMBL" id="JAAOLE020000001">
    <property type="protein sequence ID" value="NVI47552.1"/>
    <property type="molecule type" value="Genomic_DNA"/>
</dbReference>
<dbReference type="GO" id="GO:0003677">
    <property type="term" value="F:DNA binding"/>
    <property type="evidence" value="ECO:0007669"/>
    <property type="project" value="UniProtKB-KW"/>
</dbReference>
<reference evidence="7" key="1">
    <citation type="submission" date="2020-06" db="EMBL/GenBank/DDBJ databases">
        <title>Whole Genome Sequence of Bradyrhizobium sp. Strain 1S1.</title>
        <authorList>
            <person name="Bromfield E.S.P."/>
            <person name="Cloutier S."/>
        </authorList>
    </citation>
    <scope>NUCLEOTIDE SEQUENCE [LARGE SCALE GENOMIC DNA]</scope>
    <source>
        <strain evidence="7">1S1</strain>
    </source>
</reference>
<dbReference type="PANTHER" id="PTHR30346">
    <property type="entry name" value="TRANSCRIPTIONAL DUAL REGULATOR HCAR-RELATED"/>
    <property type="match status" value="1"/>
</dbReference>
<dbReference type="Proteomes" id="UP001432046">
    <property type="component" value="Chromosome"/>
</dbReference>
<proteinExistence type="inferred from homology"/>
<evidence type="ECO:0000256" key="4">
    <source>
        <dbReference type="ARBA" id="ARBA00023125"/>
    </source>
</evidence>
<dbReference type="InterPro" id="IPR005119">
    <property type="entry name" value="LysR_subst-bd"/>
</dbReference>
<name>A0A973W549_9BRAD</name>
<dbReference type="PROSITE" id="PS50931">
    <property type="entry name" value="HTH_LYSR"/>
    <property type="match status" value="1"/>
</dbReference>
<dbReference type="InterPro" id="IPR036388">
    <property type="entry name" value="WH-like_DNA-bd_sf"/>
</dbReference>
<dbReference type="Pfam" id="PF03466">
    <property type="entry name" value="LysR_substrate"/>
    <property type="match status" value="1"/>
</dbReference>
<evidence type="ECO:0000256" key="1">
    <source>
        <dbReference type="ARBA" id="ARBA00003502"/>
    </source>
</evidence>
<dbReference type="CDD" id="cd08414">
    <property type="entry name" value="PBP2_LTTR_aromatics_like"/>
    <property type="match status" value="1"/>
</dbReference>
<keyword evidence="4" id="KW-0238">DNA-binding</keyword>
<evidence type="ECO:0000256" key="5">
    <source>
        <dbReference type="ARBA" id="ARBA00023163"/>
    </source>
</evidence>
<gene>
    <name evidence="7" type="ORF">HAP48_032245</name>
    <name evidence="8" type="ORF">WDK88_13925</name>
</gene>
<dbReference type="Gene3D" id="1.10.10.10">
    <property type="entry name" value="Winged helix-like DNA-binding domain superfamily/Winged helix DNA-binding domain"/>
    <property type="match status" value="1"/>
</dbReference>
<organism evidence="7">
    <name type="scientific">Bradyrhizobium septentrionale</name>
    <dbReference type="NCBI Taxonomy" id="1404411"/>
    <lineage>
        <taxon>Bacteria</taxon>
        <taxon>Pseudomonadati</taxon>
        <taxon>Pseudomonadota</taxon>
        <taxon>Alphaproteobacteria</taxon>
        <taxon>Hyphomicrobiales</taxon>
        <taxon>Nitrobacteraceae</taxon>
        <taxon>Bradyrhizobium</taxon>
    </lineage>
</organism>
<protein>
    <submittedName>
        <fullName evidence="7">LysR family transcriptional regulator</fullName>
    </submittedName>
</protein>
<keyword evidence="5" id="KW-0804">Transcription</keyword>
<dbReference type="InterPro" id="IPR036390">
    <property type="entry name" value="WH_DNA-bd_sf"/>
</dbReference>
<dbReference type="EMBL" id="CP147711">
    <property type="protein sequence ID" value="WXC82593.1"/>
    <property type="molecule type" value="Genomic_DNA"/>
</dbReference>
<evidence type="ECO:0000256" key="2">
    <source>
        <dbReference type="ARBA" id="ARBA00009437"/>
    </source>
</evidence>
<dbReference type="Gene3D" id="3.40.190.10">
    <property type="entry name" value="Periplasmic binding protein-like II"/>
    <property type="match status" value="2"/>
</dbReference>
<feature type="domain" description="HTH lysR-type" evidence="6">
    <location>
        <begin position="19"/>
        <end position="76"/>
    </location>
</feature>
<comment type="function">
    <text evidence="1">NodD regulates the expression of the nodABCFE genes which encode other nodulation proteins. NodD is also a negative regulator of its own expression. Binds flavonoids as inducers.</text>
</comment>
<evidence type="ECO:0000313" key="7">
    <source>
        <dbReference type="EMBL" id="NVI47552.1"/>
    </source>
</evidence>
<reference evidence="8" key="3">
    <citation type="submission" date="2024-03" db="EMBL/GenBank/DDBJ databases">
        <authorList>
            <person name="Bromfield E.S.P."/>
            <person name="Cloutier S."/>
        </authorList>
    </citation>
    <scope>NUCLEOTIDE SEQUENCE</scope>
    <source>
        <strain evidence="8">5S5</strain>
    </source>
</reference>
<keyword evidence="3" id="KW-0805">Transcription regulation</keyword>
<dbReference type="Pfam" id="PF00126">
    <property type="entry name" value="HTH_1"/>
    <property type="match status" value="1"/>
</dbReference>
<reference evidence="8" key="2">
    <citation type="journal article" date="2021" name="Int. J. Syst. Evol. Microbiol.">
        <title>Bradyrhizobium septentrionale sp. nov. (sv. septentrionale) and Bradyrhizobium quebecense sp. nov. (sv. septentrionale) associated with legumes native to Canada possess rearranged symbiosis genes and numerous insertion sequences.</title>
        <authorList>
            <person name="Bromfield E.S.P."/>
            <person name="Cloutier S."/>
        </authorList>
    </citation>
    <scope>NUCLEOTIDE SEQUENCE</scope>
    <source>
        <strain evidence="8">5S5</strain>
    </source>
</reference>
<keyword evidence="9" id="KW-1185">Reference proteome</keyword>
<sequence>MSDQAKRERKPDITRAAAIDLQHLRFAVTAADSGSLRRAADLLCIRHSVLSRSISQLERHIGASLFERSTAGVKATLAGKRVLRIARTILDQVDTLVATGAANGRGEAGRISVGFCTSISAGNLRATLLEFKRRFPQIELTAVQGQRTHLMNELRSGALDVLVVTGEARSSGNTSVKLWSERILVSLPEHHPLAARDVIYWTDLRDETLLLSHHDPGRELESLILSKLLSSDDRPRIDRHDANHGIIKSLISMGLGISLGMESDLGASFAGLVYRELRDGTGASRIDFSAHWRMDNENPALDRFLKLLGERYPVPASGK</sequence>
<dbReference type="PANTHER" id="PTHR30346:SF0">
    <property type="entry name" value="HCA OPERON TRANSCRIPTIONAL ACTIVATOR HCAR"/>
    <property type="match status" value="1"/>
</dbReference>
<evidence type="ECO:0000259" key="6">
    <source>
        <dbReference type="PROSITE" id="PS50931"/>
    </source>
</evidence>
<evidence type="ECO:0000313" key="8">
    <source>
        <dbReference type="EMBL" id="WXC82593.1"/>
    </source>
</evidence>
<dbReference type="SUPFAM" id="SSF46785">
    <property type="entry name" value="Winged helix' DNA-binding domain"/>
    <property type="match status" value="1"/>
</dbReference>
<accession>A0A973W549</accession>
<evidence type="ECO:0000313" key="9">
    <source>
        <dbReference type="Proteomes" id="UP001432046"/>
    </source>
</evidence>
<evidence type="ECO:0000256" key="3">
    <source>
        <dbReference type="ARBA" id="ARBA00023015"/>
    </source>
</evidence>